<keyword evidence="4" id="KW-0929">Antimicrobial</keyword>
<gene>
    <name evidence="8" type="ORF">ZOSMA_220G00110</name>
</gene>
<keyword evidence="5" id="KW-0295">Fungicide</keyword>
<proteinExistence type="inferred from homology"/>
<reference evidence="9" key="1">
    <citation type="journal article" date="2016" name="Nature">
        <title>The genome of the seagrass Zostera marina reveals angiosperm adaptation to the sea.</title>
        <authorList>
            <person name="Olsen J.L."/>
            <person name="Rouze P."/>
            <person name="Verhelst B."/>
            <person name="Lin Y.-C."/>
            <person name="Bayer T."/>
            <person name="Collen J."/>
            <person name="Dattolo E."/>
            <person name="De Paoli E."/>
            <person name="Dittami S."/>
            <person name="Maumus F."/>
            <person name="Michel G."/>
            <person name="Kersting A."/>
            <person name="Lauritano C."/>
            <person name="Lohaus R."/>
            <person name="Toepel M."/>
            <person name="Tonon T."/>
            <person name="Vanneste K."/>
            <person name="Amirebrahimi M."/>
            <person name="Brakel J."/>
            <person name="Bostroem C."/>
            <person name="Chovatia M."/>
            <person name="Grimwood J."/>
            <person name="Jenkins J.W."/>
            <person name="Jueterbock A."/>
            <person name="Mraz A."/>
            <person name="Stam W.T."/>
            <person name="Tice H."/>
            <person name="Bornberg-Bauer E."/>
            <person name="Green P.J."/>
            <person name="Pearson G.A."/>
            <person name="Procaccini G."/>
            <person name="Duarte C.M."/>
            <person name="Schmutz J."/>
            <person name="Reusch T.B.H."/>
            <person name="Van de Peer Y."/>
        </authorList>
    </citation>
    <scope>NUCLEOTIDE SEQUENCE [LARGE SCALE GENOMIC DNA]</scope>
    <source>
        <strain evidence="9">cv. Finnish</strain>
    </source>
</reference>
<keyword evidence="3" id="KW-0964">Secreted</keyword>
<dbReference type="GO" id="GO:0005576">
    <property type="term" value="C:extracellular region"/>
    <property type="evidence" value="ECO:0007669"/>
    <property type="project" value="UniProtKB-SubCell"/>
</dbReference>
<dbReference type="Pfam" id="PF10868">
    <property type="entry name" value="Defensin_like"/>
    <property type="match status" value="1"/>
</dbReference>
<dbReference type="AlphaFoldDB" id="A0A0K9PLP8"/>
<name>A0A0K9PLP8_ZOSMR</name>
<comment type="similarity">
    <text evidence="2">Belongs to the DEFL family.</text>
</comment>
<keyword evidence="6" id="KW-0732">Signal</keyword>
<accession>A0A0K9PLP8</accession>
<evidence type="ECO:0000313" key="8">
    <source>
        <dbReference type="EMBL" id="KMZ69137.1"/>
    </source>
</evidence>
<keyword evidence="7" id="KW-0611">Plant defense</keyword>
<organism evidence="8 9">
    <name type="scientific">Zostera marina</name>
    <name type="common">Eelgrass</name>
    <dbReference type="NCBI Taxonomy" id="29655"/>
    <lineage>
        <taxon>Eukaryota</taxon>
        <taxon>Viridiplantae</taxon>
        <taxon>Streptophyta</taxon>
        <taxon>Embryophyta</taxon>
        <taxon>Tracheophyta</taxon>
        <taxon>Spermatophyta</taxon>
        <taxon>Magnoliopsida</taxon>
        <taxon>Liliopsida</taxon>
        <taxon>Zosteraceae</taxon>
        <taxon>Zostera</taxon>
    </lineage>
</organism>
<evidence type="ECO:0000256" key="1">
    <source>
        <dbReference type="ARBA" id="ARBA00004613"/>
    </source>
</evidence>
<protein>
    <submittedName>
        <fullName evidence="8">Uncharacterized protein</fullName>
    </submittedName>
</protein>
<dbReference type="GO" id="GO:0031640">
    <property type="term" value="P:killing of cells of another organism"/>
    <property type="evidence" value="ECO:0007669"/>
    <property type="project" value="UniProtKB-KW"/>
</dbReference>
<evidence type="ECO:0000256" key="7">
    <source>
        <dbReference type="ARBA" id="ARBA00022821"/>
    </source>
</evidence>
<dbReference type="EMBL" id="LFYR01000788">
    <property type="protein sequence ID" value="KMZ69137.1"/>
    <property type="molecule type" value="Genomic_DNA"/>
</dbReference>
<evidence type="ECO:0000256" key="6">
    <source>
        <dbReference type="ARBA" id="ARBA00022729"/>
    </source>
</evidence>
<comment type="caution">
    <text evidence="8">The sequence shown here is derived from an EMBL/GenBank/DDBJ whole genome shotgun (WGS) entry which is preliminary data.</text>
</comment>
<comment type="subcellular location">
    <subcellularLocation>
        <location evidence="1">Secreted</location>
    </subcellularLocation>
</comment>
<dbReference type="GO" id="GO:0050832">
    <property type="term" value="P:defense response to fungus"/>
    <property type="evidence" value="ECO:0007669"/>
    <property type="project" value="UniProtKB-KW"/>
</dbReference>
<evidence type="ECO:0000256" key="5">
    <source>
        <dbReference type="ARBA" id="ARBA00022577"/>
    </source>
</evidence>
<evidence type="ECO:0000256" key="4">
    <source>
        <dbReference type="ARBA" id="ARBA00022529"/>
    </source>
</evidence>
<dbReference type="InterPro" id="IPR022618">
    <property type="entry name" value="Defensin-like_20-28"/>
</dbReference>
<evidence type="ECO:0000256" key="3">
    <source>
        <dbReference type="ARBA" id="ARBA00022525"/>
    </source>
</evidence>
<evidence type="ECO:0000313" key="9">
    <source>
        <dbReference type="Proteomes" id="UP000036987"/>
    </source>
</evidence>
<keyword evidence="9" id="KW-1185">Reference proteome</keyword>
<sequence length="66" mass="6919">MIVISVIGCTVRNPEFGGILGASSCCSNHNIGRCTNDACNSFCQSGPAACRGGECKNDRRGCHCYC</sequence>
<dbReference type="Proteomes" id="UP000036987">
    <property type="component" value="Unassembled WGS sequence"/>
</dbReference>
<evidence type="ECO:0000256" key="2">
    <source>
        <dbReference type="ARBA" id="ARBA00006722"/>
    </source>
</evidence>